<sequence>MISAIQWIRKGVAAQNPEKYNLDEAEYERINKLAEQHLEEANQDLSEAKAMDTDAMDAEATEATAGAKSSTNEPDLAEFNLEAYDEEIAADQDKNVNIFSNKQGLTYYASNAEDPYITLKDVADDEDEREELEVLPTDNLIVAAKTEDDLSHLEIYLYEESEDNLYVHHDLLLPAFPLCLDWLDFKLGRRAGQPGTGNYVAVGTFDPDIEIWDLDSLDVMYPDAILGHKDKTKKRLKKVNDKYHVDAVMGLSWNKNHRNIIASASADTTVKLWDLTTCECARSFTHHKDKVQSVQWHPVESTVLLTGSYDKTVCVFDSRSPDSVNTWKVGADVESLRWDPHNPTNFYVATEDGLIRYYDVRSNQGANAPSLFTLHAHDDAVSSFDVNPLVPGCIVTGSIDKSIKIWDTADNKPRMVTSRNLGVGKIFSAQFCTDSPFQLAVAGSKGNLQVLDLSSNAGVRRAFSNRAGIIVPEVAEKQPAELPDDAEPESEEETEAVADDNSNHDNDSDMDDDYI</sequence>
<dbReference type="AlphaFoldDB" id="A0A8H7PGF5"/>
<feature type="coiled-coil region" evidence="5">
    <location>
        <begin position="24"/>
        <end position="51"/>
    </location>
</feature>
<evidence type="ECO:0000313" key="8">
    <source>
        <dbReference type="Proteomes" id="UP000612746"/>
    </source>
</evidence>
<evidence type="ECO:0000256" key="1">
    <source>
        <dbReference type="ARBA" id="ARBA00022553"/>
    </source>
</evidence>
<feature type="region of interest" description="Disordered" evidence="6">
    <location>
        <begin position="474"/>
        <end position="515"/>
    </location>
</feature>
<dbReference type="InterPro" id="IPR015943">
    <property type="entry name" value="WD40/YVTN_repeat-like_dom_sf"/>
</dbReference>
<accession>A0A8H7PGF5</accession>
<evidence type="ECO:0000256" key="5">
    <source>
        <dbReference type="SAM" id="Coils"/>
    </source>
</evidence>
<dbReference type="PRINTS" id="PR00320">
    <property type="entry name" value="GPROTEINBRPT"/>
</dbReference>
<feature type="compositionally biased region" description="Acidic residues" evidence="6">
    <location>
        <begin position="482"/>
        <end position="498"/>
    </location>
</feature>
<evidence type="ECO:0008006" key="9">
    <source>
        <dbReference type="Google" id="ProtNLM"/>
    </source>
</evidence>
<dbReference type="SMART" id="SM00320">
    <property type="entry name" value="WD40"/>
    <property type="match status" value="6"/>
</dbReference>
<dbReference type="PROSITE" id="PS50082">
    <property type="entry name" value="WD_REPEATS_2"/>
    <property type="match status" value="3"/>
</dbReference>
<evidence type="ECO:0000256" key="3">
    <source>
        <dbReference type="ARBA" id="ARBA00022737"/>
    </source>
</evidence>
<reference evidence="7" key="1">
    <citation type="submission" date="2020-12" db="EMBL/GenBank/DDBJ databases">
        <title>Metabolic potential, ecology and presence of endohyphal bacteria is reflected in genomic diversity of Mucoromycotina.</title>
        <authorList>
            <person name="Muszewska A."/>
            <person name="Okrasinska A."/>
            <person name="Steczkiewicz K."/>
            <person name="Drgas O."/>
            <person name="Orlowska M."/>
            <person name="Perlinska-Lenart U."/>
            <person name="Aleksandrzak-Piekarczyk T."/>
            <person name="Szatraj K."/>
            <person name="Zielenkiewicz U."/>
            <person name="Pilsyk S."/>
            <person name="Malc E."/>
            <person name="Mieczkowski P."/>
            <person name="Kruszewska J.S."/>
            <person name="Biernat P."/>
            <person name="Pawlowska J."/>
        </authorList>
    </citation>
    <scope>NUCLEOTIDE SEQUENCE</scope>
    <source>
        <strain evidence="7">WA0000051536</strain>
    </source>
</reference>
<feature type="region of interest" description="Disordered" evidence="6">
    <location>
        <begin position="52"/>
        <end position="73"/>
    </location>
</feature>
<dbReference type="PROSITE" id="PS00678">
    <property type="entry name" value="WD_REPEATS_1"/>
    <property type="match status" value="1"/>
</dbReference>
<dbReference type="OrthoDB" id="270624at2759"/>
<feature type="repeat" description="WD" evidence="4">
    <location>
        <begin position="284"/>
        <end position="326"/>
    </location>
</feature>
<dbReference type="InterPro" id="IPR019775">
    <property type="entry name" value="WD40_repeat_CS"/>
</dbReference>
<keyword evidence="8" id="KW-1185">Reference proteome</keyword>
<evidence type="ECO:0000256" key="4">
    <source>
        <dbReference type="PROSITE-ProRule" id="PRU00221"/>
    </source>
</evidence>
<dbReference type="PANTHER" id="PTHR14091:SF0">
    <property type="entry name" value="PERIODIC TRYPTOPHAN PROTEIN 1 HOMOLOG"/>
    <property type="match status" value="1"/>
</dbReference>
<dbReference type="Gene3D" id="2.130.10.10">
    <property type="entry name" value="YVTN repeat-like/Quinoprotein amine dehydrogenase"/>
    <property type="match status" value="2"/>
</dbReference>
<dbReference type="Proteomes" id="UP000612746">
    <property type="component" value="Unassembled WGS sequence"/>
</dbReference>
<evidence type="ECO:0000313" key="7">
    <source>
        <dbReference type="EMBL" id="KAG2173492.1"/>
    </source>
</evidence>
<dbReference type="InterPro" id="IPR044285">
    <property type="entry name" value="PWP1"/>
</dbReference>
<dbReference type="EMBL" id="JAEPRA010000018">
    <property type="protein sequence ID" value="KAG2173492.1"/>
    <property type="molecule type" value="Genomic_DNA"/>
</dbReference>
<name>A0A8H7PGF5_9FUNG</name>
<dbReference type="PANTHER" id="PTHR14091">
    <property type="entry name" value="PERIODIC TRYPTOPHAN PROTEIN 1"/>
    <property type="match status" value="1"/>
</dbReference>
<dbReference type="GO" id="GO:0006364">
    <property type="term" value="P:rRNA processing"/>
    <property type="evidence" value="ECO:0007669"/>
    <property type="project" value="InterPro"/>
</dbReference>
<keyword evidence="5" id="KW-0175">Coiled coil</keyword>
<keyword evidence="3" id="KW-0677">Repeat</keyword>
<organism evidence="7 8">
    <name type="scientific">Umbelopsis vinacea</name>
    <dbReference type="NCBI Taxonomy" id="44442"/>
    <lineage>
        <taxon>Eukaryota</taxon>
        <taxon>Fungi</taxon>
        <taxon>Fungi incertae sedis</taxon>
        <taxon>Mucoromycota</taxon>
        <taxon>Mucoromycotina</taxon>
        <taxon>Umbelopsidomycetes</taxon>
        <taxon>Umbelopsidales</taxon>
        <taxon>Umbelopsidaceae</taxon>
        <taxon>Umbelopsis</taxon>
    </lineage>
</organism>
<keyword evidence="2 4" id="KW-0853">WD repeat</keyword>
<dbReference type="GO" id="GO:0005634">
    <property type="term" value="C:nucleus"/>
    <property type="evidence" value="ECO:0007669"/>
    <property type="project" value="TreeGrafter"/>
</dbReference>
<protein>
    <recommendedName>
        <fullName evidence="9">WD40 repeat-like protein</fullName>
    </recommendedName>
</protein>
<dbReference type="InterPro" id="IPR036322">
    <property type="entry name" value="WD40_repeat_dom_sf"/>
</dbReference>
<gene>
    <name evidence="7" type="ORF">INT44_007083</name>
</gene>
<feature type="repeat" description="WD" evidence="4">
    <location>
        <begin position="374"/>
        <end position="416"/>
    </location>
</feature>
<keyword evidence="1" id="KW-0597">Phosphoprotein</keyword>
<comment type="caution">
    <text evidence="7">The sequence shown here is derived from an EMBL/GenBank/DDBJ whole genome shotgun (WGS) entry which is preliminary data.</text>
</comment>
<dbReference type="SUPFAM" id="SSF50978">
    <property type="entry name" value="WD40 repeat-like"/>
    <property type="match status" value="1"/>
</dbReference>
<proteinExistence type="predicted"/>
<dbReference type="Pfam" id="PF00400">
    <property type="entry name" value="WD40"/>
    <property type="match status" value="3"/>
</dbReference>
<evidence type="ECO:0000256" key="2">
    <source>
        <dbReference type="ARBA" id="ARBA00022574"/>
    </source>
</evidence>
<evidence type="ECO:0000256" key="6">
    <source>
        <dbReference type="SAM" id="MobiDB-lite"/>
    </source>
</evidence>
<dbReference type="InterPro" id="IPR001680">
    <property type="entry name" value="WD40_rpt"/>
</dbReference>
<dbReference type="PROSITE" id="PS50294">
    <property type="entry name" value="WD_REPEATS_REGION"/>
    <property type="match status" value="2"/>
</dbReference>
<dbReference type="InterPro" id="IPR020472">
    <property type="entry name" value="WD40_PAC1"/>
</dbReference>
<feature type="repeat" description="WD" evidence="4">
    <location>
        <begin position="241"/>
        <end position="283"/>
    </location>
</feature>